<dbReference type="AlphaFoldDB" id="A0A2T0SS90"/>
<dbReference type="Proteomes" id="UP000239494">
    <property type="component" value="Unassembled WGS sequence"/>
</dbReference>
<proteinExistence type="predicted"/>
<dbReference type="RefSeq" id="WP_106192825.1">
    <property type="nucleotide sequence ID" value="NZ_PVTF01000012.1"/>
</dbReference>
<dbReference type="GO" id="GO:0003677">
    <property type="term" value="F:DNA binding"/>
    <property type="evidence" value="ECO:0007669"/>
    <property type="project" value="UniProtKB-KW"/>
</dbReference>
<dbReference type="PANTHER" id="PTHR44846">
    <property type="entry name" value="MANNOSYL-D-GLYCERATE TRANSPORT/METABOLISM SYSTEM REPRESSOR MNGR-RELATED"/>
    <property type="match status" value="1"/>
</dbReference>
<dbReference type="GO" id="GO:0003700">
    <property type="term" value="F:DNA-binding transcription factor activity"/>
    <property type="evidence" value="ECO:0007669"/>
    <property type="project" value="InterPro"/>
</dbReference>
<evidence type="ECO:0000313" key="5">
    <source>
        <dbReference type="EMBL" id="PRY36282.1"/>
    </source>
</evidence>
<dbReference type="PROSITE" id="PS50949">
    <property type="entry name" value="HTH_GNTR"/>
    <property type="match status" value="1"/>
</dbReference>
<keyword evidence="6" id="KW-1185">Reference proteome</keyword>
<dbReference type="GO" id="GO:0045892">
    <property type="term" value="P:negative regulation of DNA-templated transcription"/>
    <property type="evidence" value="ECO:0007669"/>
    <property type="project" value="TreeGrafter"/>
</dbReference>
<evidence type="ECO:0000313" key="6">
    <source>
        <dbReference type="Proteomes" id="UP000239494"/>
    </source>
</evidence>
<keyword evidence="1" id="KW-0805">Transcription regulation</keyword>
<sequence length="257" mass="28053">MTSGFTDARPLQVQVADDVRLKIESGEWPPGHKLPSFDELATAHGCSLAVVRKAVDLLKQQGLIVTMQGSGTFVRDHPIAQLQGIERYSRSLWQSGKTVLVATPRDSIYGKASQEIRALEQVPASKLVADRLRIAVGTPVWARRRTTAVDGRPNQLADSYYELDVVRGTAIMEPDTGPGGGLARLEENGYRLAEVEEELSTRMPTGPESVSLQLPPGTPVLELVRTIYDDTGRAVEVMTSVIAGDTAAFRYRFPIPD</sequence>
<name>A0A2T0SS90_9PSEU</name>
<dbReference type="InterPro" id="IPR000524">
    <property type="entry name" value="Tscrpt_reg_HTH_GntR"/>
</dbReference>
<dbReference type="InterPro" id="IPR011663">
    <property type="entry name" value="UTRA"/>
</dbReference>
<evidence type="ECO:0000256" key="1">
    <source>
        <dbReference type="ARBA" id="ARBA00023015"/>
    </source>
</evidence>
<keyword evidence="3" id="KW-0804">Transcription</keyword>
<evidence type="ECO:0000256" key="2">
    <source>
        <dbReference type="ARBA" id="ARBA00023125"/>
    </source>
</evidence>
<gene>
    <name evidence="5" type="ORF">CLV43_112209</name>
</gene>
<dbReference type="InterPro" id="IPR050679">
    <property type="entry name" value="Bact_HTH_transcr_reg"/>
</dbReference>
<accession>A0A2T0SS90</accession>
<dbReference type="Gene3D" id="3.40.1410.10">
    <property type="entry name" value="Chorismate lyase-like"/>
    <property type="match status" value="1"/>
</dbReference>
<comment type="caution">
    <text evidence="5">The sequence shown here is derived from an EMBL/GenBank/DDBJ whole genome shotgun (WGS) entry which is preliminary data.</text>
</comment>
<keyword evidence="2" id="KW-0238">DNA-binding</keyword>
<dbReference type="Pfam" id="PF07702">
    <property type="entry name" value="UTRA"/>
    <property type="match status" value="1"/>
</dbReference>
<dbReference type="SUPFAM" id="SSF64288">
    <property type="entry name" value="Chorismate lyase-like"/>
    <property type="match status" value="1"/>
</dbReference>
<evidence type="ECO:0000259" key="4">
    <source>
        <dbReference type="PROSITE" id="PS50949"/>
    </source>
</evidence>
<dbReference type="InterPro" id="IPR028978">
    <property type="entry name" value="Chorismate_lyase_/UTRA_dom_sf"/>
</dbReference>
<dbReference type="CDD" id="cd07377">
    <property type="entry name" value="WHTH_GntR"/>
    <property type="match status" value="1"/>
</dbReference>
<dbReference type="SMART" id="SM00866">
    <property type="entry name" value="UTRA"/>
    <property type="match status" value="1"/>
</dbReference>
<feature type="domain" description="HTH gntR-type" evidence="4">
    <location>
        <begin position="9"/>
        <end position="77"/>
    </location>
</feature>
<dbReference type="PANTHER" id="PTHR44846:SF17">
    <property type="entry name" value="GNTR-FAMILY TRANSCRIPTIONAL REGULATOR"/>
    <property type="match status" value="1"/>
</dbReference>
<dbReference type="Pfam" id="PF00392">
    <property type="entry name" value="GntR"/>
    <property type="match status" value="1"/>
</dbReference>
<reference evidence="5 6" key="1">
    <citation type="submission" date="2018-03" db="EMBL/GenBank/DDBJ databases">
        <title>Genomic Encyclopedia of Archaeal and Bacterial Type Strains, Phase II (KMG-II): from individual species to whole genera.</title>
        <authorList>
            <person name="Goeker M."/>
        </authorList>
    </citation>
    <scope>NUCLEOTIDE SEQUENCE [LARGE SCALE GENOMIC DNA]</scope>
    <source>
        <strain evidence="5 6">DSM 44720</strain>
    </source>
</reference>
<dbReference type="InterPro" id="IPR036388">
    <property type="entry name" value="WH-like_DNA-bd_sf"/>
</dbReference>
<evidence type="ECO:0000256" key="3">
    <source>
        <dbReference type="ARBA" id="ARBA00023163"/>
    </source>
</evidence>
<dbReference type="Gene3D" id="1.10.10.10">
    <property type="entry name" value="Winged helix-like DNA-binding domain superfamily/Winged helix DNA-binding domain"/>
    <property type="match status" value="1"/>
</dbReference>
<dbReference type="SUPFAM" id="SSF46785">
    <property type="entry name" value="Winged helix' DNA-binding domain"/>
    <property type="match status" value="1"/>
</dbReference>
<dbReference type="OrthoDB" id="3615556at2"/>
<dbReference type="EMBL" id="PVTF01000012">
    <property type="protein sequence ID" value="PRY36282.1"/>
    <property type="molecule type" value="Genomic_DNA"/>
</dbReference>
<dbReference type="InterPro" id="IPR036390">
    <property type="entry name" value="WH_DNA-bd_sf"/>
</dbReference>
<dbReference type="SMART" id="SM00345">
    <property type="entry name" value="HTH_GNTR"/>
    <property type="match status" value="1"/>
</dbReference>
<organism evidence="5 6">
    <name type="scientific">Umezawaea tangerina</name>
    <dbReference type="NCBI Taxonomy" id="84725"/>
    <lineage>
        <taxon>Bacteria</taxon>
        <taxon>Bacillati</taxon>
        <taxon>Actinomycetota</taxon>
        <taxon>Actinomycetes</taxon>
        <taxon>Pseudonocardiales</taxon>
        <taxon>Pseudonocardiaceae</taxon>
        <taxon>Umezawaea</taxon>
    </lineage>
</organism>
<protein>
    <submittedName>
        <fullName evidence="5">GntR family transcriptional regulator</fullName>
    </submittedName>
</protein>